<organism evidence="3 4">
    <name type="scientific">Plectosphaerella cucumerina</name>
    <dbReference type="NCBI Taxonomy" id="40658"/>
    <lineage>
        <taxon>Eukaryota</taxon>
        <taxon>Fungi</taxon>
        <taxon>Dikarya</taxon>
        <taxon>Ascomycota</taxon>
        <taxon>Pezizomycotina</taxon>
        <taxon>Sordariomycetes</taxon>
        <taxon>Hypocreomycetidae</taxon>
        <taxon>Glomerellales</taxon>
        <taxon>Plectosphaerellaceae</taxon>
        <taxon>Plectosphaerella</taxon>
    </lineage>
</organism>
<dbReference type="Pfam" id="PF03476">
    <property type="entry name" value="MOSC_N"/>
    <property type="match status" value="1"/>
</dbReference>
<reference evidence="3" key="1">
    <citation type="journal article" date="2021" name="Nat. Commun.">
        <title>Genetic determinants of endophytism in the Arabidopsis root mycobiome.</title>
        <authorList>
            <person name="Mesny F."/>
            <person name="Miyauchi S."/>
            <person name="Thiergart T."/>
            <person name="Pickel B."/>
            <person name="Atanasova L."/>
            <person name="Karlsson M."/>
            <person name="Huettel B."/>
            <person name="Barry K.W."/>
            <person name="Haridas S."/>
            <person name="Chen C."/>
            <person name="Bauer D."/>
            <person name="Andreopoulos W."/>
            <person name="Pangilinan J."/>
            <person name="LaButti K."/>
            <person name="Riley R."/>
            <person name="Lipzen A."/>
            <person name="Clum A."/>
            <person name="Drula E."/>
            <person name="Henrissat B."/>
            <person name="Kohler A."/>
            <person name="Grigoriev I.V."/>
            <person name="Martin F.M."/>
            <person name="Hacquard S."/>
        </authorList>
    </citation>
    <scope>NUCLEOTIDE SEQUENCE</scope>
    <source>
        <strain evidence="3">MPI-CAGE-AT-0016</strain>
    </source>
</reference>
<gene>
    <name evidence="3" type="ORF">B0T11DRAFT_129518</name>
</gene>
<dbReference type="Pfam" id="PF03473">
    <property type="entry name" value="MOSC"/>
    <property type="match status" value="1"/>
</dbReference>
<dbReference type="PANTHER" id="PTHR14237:SF34">
    <property type="entry name" value="MOSC DOMAIN PROTEIN (AFU_ORTHOLOGUE AFUA_2G07820)"/>
    <property type="match status" value="1"/>
</dbReference>
<dbReference type="Proteomes" id="UP000813385">
    <property type="component" value="Unassembled WGS sequence"/>
</dbReference>
<evidence type="ECO:0000256" key="1">
    <source>
        <dbReference type="SAM" id="MobiDB-lite"/>
    </source>
</evidence>
<evidence type="ECO:0000313" key="3">
    <source>
        <dbReference type="EMBL" id="KAH7349293.1"/>
    </source>
</evidence>
<dbReference type="PANTHER" id="PTHR14237">
    <property type="entry name" value="MOLYBDOPTERIN COFACTOR SULFURASE MOSC"/>
    <property type="match status" value="1"/>
</dbReference>
<dbReference type="InterPro" id="IPR011037">
    <property type="entry name" value="Pyrv_Knase-like_insert_dom_sf"/>
</dbReference>
<keyword evidence="4" id="KW-1185">Reference proteome</keyword>
<name>A0A8K0WYD0_9PEZI</name>
<feature type="compositionally biased region" description="Low complexity" evidence="1">
    <location>
        <begin position="1"/>
        <end position="14"/>
    </location>
</feature>
<dbReference type="SUPFAM" id="SSF50800">
    <property type="entry name" value="PK beta-barrel domain-like"/>
    <property type="match status" value="1"/>
</dbReference>
<dbReference type="PROSITE" id="PS51340">
    <property type="entry name" value="MOSC"/>
    <property type="match status" value="1"/>
</dbReference>
<feature type="domain" description="MOSC" evidence="2">
    <location>
        <begin position="207"/>
        <end position="363"/>
    </location>
</feature>
<sequence length="389" mass="42155">MSSFKFSSPLTSSSRHSHHHQTTSPPSTSSSTATATMKITSLHVYPIKALRGIPLQSATITPQGIAHDRSFMLLKVLPTGTFQKMQLSSFPQCALFSQEIDATTSTIVVRYNIPKDPLIPDHPSQHTPLRVPLEPDTSSLEPVPVDLHSSPVTALRMGPAYDAWFSACLGFDVLLAFIGPGRRQVLGTFAPGAAARKAQQSSSSWLPSLLTSLLPSTTVPEDDYWLTFTDCSPLLITSESSLSAVSTLLPPSEPAQMSKFRPNIVLDGDTEPAWAEDFWAELRVAGHPVALTANCVRCTSLNVDYDTGRQAAGEAGTVLKKLMKDRRVDPGSKWSPVFGRYAFPLDARDAVFTVNVGDDVQVTRRNDERTIYDWPGLSSSSSKPVAASA</sequence>
<evidence type="ECO:0000259" key="2">
    <source>
        <dbReference type="PROSITE" id="PS51340"/>
    </source>
</evidence>
<dbReference type="AlphaFoldDB" id="A0A8K0WYD0"/>
<comment type="caution">
    <text evidence="3">The sequence shown here is derived from an EMBL/GenBank/DDBJ whole genome shotgun (WGS) entry which is preliminary data.</text>
</comment>
<evidence type="ECO:0000313" key="4">
    <source>
        <dbReference type="Proteomes" id="UP000813385"/>
    </source>
</evidence>
<dbReference type="OrthoDB" id="17255at2759"/>
<dbReference type="GO" id="GO:0003824">
    <property type="term" value="F:catalytic activity"/>
    <property type="evidence" value="ECO:0007669"/>
    <property type="project" value="InterPro"/>
</dbReference>
<feature type="compositionally biased region" description="Low complexity" evidence="1">
    <location>
        <begin position="22"/>
        <end position="33"/>
    </location>
</feature>
<dbReference type="SUPFAM" id="SSF141673">
    <property type="entry name" value="MOSC N-terminal domain-like"/>
    <property type="match status" value="1"/>
</dbReference>
<accession>A0A8K0WYD0</accession>
<protein>
    <submittedName>
        <fullName evidence="3">MOSC N-terminal beta barrel domain-containing protein</fullName>
    </submittedName>
</protein>
<dbReference type="GO" id="GO:0030170">
    <property type="term" value="F:pyridoxal phosphate binding"/>
    <property type="evidence" value="ECO:0007669"/>
    <property type="project" value="InterPro"/>
</dbReference>
<dbReference type="InterPro" id="IPR005302">
    <property type="entry name" value="MoCF_Sase_C"/>
</dbReference>
<dbReference type="EMBL" id="JAGPXD010000006">
    <property type="protein sequence ID" value="KAH7349293.1"/>
    <property type="molecule type" value="Genomic_DNA"/>
</dbReference>
<dbReference type="InterPro" id="IPR005303">
    <property type="entry name" value="MOCOS_middle"/>
</dbReference>
<dbReference type="GO" id="GO:0030151">
    <property type="term" value="F:molybdenum ion binding"/>
    <property type="evidence" value="ECO:0007669"/>
    <property type="project" value="InterPro"/>
</dbReference>
<feature type="region of interest" description="Disordered" evidence="1">
    <location>
        <begin position="1"/>
        <end position="33"/>
    </location>
</feature>
<proteinExistence type="predicted"/>